<dbReference type="GO" id="GO:0006355">
    <property type="term" value="P:regulation of DNA-templated transcription"/>
    <property type="evidence" value="ECO:0007669"/>
    <property type="project" value="InterPro"/>
</dbReference>
<dbReference type="InterPro" id="IPR001789">
    <property type="entry name" value="Sig_transdc_resp-reg_receiver"/>
</dbReference>
<sequence>MSSYPFEPTATFTRWKKSGSPLMRAVGERRLAIFWISTRCCSTFKQARYVSGYVCNKSFLCTLSLSRWDPGMKGERLKHVLVIDDDLAMRHLIVECLTVHALKVTAVADSQQFNRVLSSETVDVVVVDLNLGREDGLEIVRTLATKSDVPIIIISGDRLEEADKVLALELGATDFIAKPFGTREFLARIRVALRVRPTVARTKDRRTFYFDGWTLNLRQRRLTSEGGAEVKLTAGEFNLLVAFLEKPRDVLSREQLLIASRVREEEVYDRSIDVLILRLRRKLEQDAANPRLIKTARGAGYFFDIDVNVSYGGVMAA</sequence>
<comment type="subcellular location">
    <subcellularLocation>
        <location evidence="1">Cytoplasm</location>
    </subcellularLocation>
</comment>
<dbReference type="Pfam" id="PF00072">
    <property type="entry name" value="Response_reg"/>
    <property type="match status" value="1"/>
</dbReference>
<evidence type="ECO:0000256" key="1">
    <source>
        <dbReference type="ARBA" id="ARBA00004496"/>
    </source>
</evidence>
<organism evidence="14">
    <name type="scientific">Rhizobium etli</name>
    <dbReference type="NCBI Taxonomy" id="29449"/>
    <lineage>
        <taxon>Bacteria</taxon>
        <taxon>Pseudomonadati</taxon>
        <taxon>Pseudomonadota</taxon>
        <taxon>Alphaproteobacteria</taxon>
        <taxon>Hyphomicrobiales</taxon>
        <taxon>Rhizobiaceae</taxon>
        <taxon>Rhizobium/Agrobacterium group</taxon>
        <taxon>Rhizobium</taxon>
    </lineage>
</organism>
<dbReference type="GO" id="GO:0032993">
    <property type="term" value="C:protein-DNA complex"/>
    <property type="evidence" value="ECO:0007669"/>
    <property type="project" value="TreeGrafter"/>
</dbReference>
<evidence type="ECO:0000256" key="8">
    <source>
        <dbReference type="ARBA" id="ARBA00023163"/>
    </source>
</evidence>
<evidence type="ECO:0000256" key="7">
    <source>
        <dbReference type="ARBA" id="ARBA00023159"/>
    </source>
</evidence>
<feature type="domain" description="OmpR/PhoB-type" evidence="13">
    <location>
        <begin position="205"/>
        <end position="305"/>
    </location>
</feature>
<keyword evidence="5" id="KW-0805">Transcription regulation</keyword>
<dbReference type="InterPro" id="IPR011006">
    <property type="entry name" value="CheY-like_superfamily"/>
</dbReference>
<evidence type="ECO:0000259" key="13">
    <source>
        <dbReference type="PROSITE" id="PS51755"/>
    </source>
</evidence>
<keyword evidence="6 11" id="KW-0238">DNA-binding</keyword>
<dbReference type="NCBIfam" id="NF010430">
    <property type="entry name" value="PRK13856.1"/>
    <property type="match status" value="1"/>
</dbReference>
<keyword evidence="14" id="KW-0614">Plasmid</keyword>
<feature type="DNA-binding region" description="OmpR/PhoB-type" evidence="11">
    <location>
        <begin position="205"/>
        <end position="305"/>
    </location>
</feature>
<geneLocation type="plasmid" evidence="14">
    <name>pa</name>
</geneLocation>
<feature type="domain" description="Response regulatory" evidence="12">
    <location>
        <begin position="79"/>
        <end position="193"/>
    </location>
</feature>
<keyword evidence="7" id="KW-0010">Activator</keyword>
<dbReference type="Gene3D" id="6.10.250.690">
    <property type="match status" value="1"/>
</dbReference>
<dbReference type="PANTHER" id="PTHR48111:SF4">
    <property type="entry name" value="DNA-BINDING DUAL TRANSCRIPTIONAL REGULATOR OMPR"/>
    <property type="match status" value="1"/>
</dbReference>
<dbReference type="GO" id="GO:0005829">
    <property type="term" value="C:cytosol"/>
    <property type="evidence" value="ECO:0007669"/>
    <property type="project" value="TreeGrafter"/>
</dbReference>
<evidence type="ECO:0000256" key="6">
    <source>
        <dbReference type="ARBA" id="ARBA00023125"/>
    </source>
</evidence>
<dbReference type="SMART" id="SM00862">
    <property type="entry name" value="Trans_reg_C"/>
    <property type="match status" value="1"/>
</dbReference>
<gene>
    <name evidence="14" type="primary">virG</name>
</gene>
<dbReference type="Gene3D" id="3.40.50.2300">
    <property type="match status" value="1"/>
</dbReference>
<dbReference type="PANTHER" id="PTHR48111">
    <property type="entry name" value="REGULATOR OF RPOS"/>
    <property type="match status" value="1"/>
</dbReference>
<feature type="modified residue" description="4-aspartylphosphate" evidence="10">
    <location>
        <position position="128"/>
    </location>
</feature>
<evidence type="ECO:0000256" key="10">
    <source>
        <dbReference type="PROSITE-ProRule" id="PRU00169"/>
    </source>
</evidence>
<dbReference type="InterPro" id="IPR001867">
    <property type="entry name" value="OmpR/PhoB-type_DNA-bd"/>
</dbReference>
<keyword evidence="2" id="KW-0963">Cytoplasm</keyword>
<keyword evidence="3 10" id="KW-0597">Phosphoprotein</keyword>
<dbReference type="FunFam" id="1.10.10.10:FF:000099">
    <property type="entry name" value="Two-component system response regulator TorR"/>
    <property type="match status" value="1"/>
</dbReference>
<dbReference type="InterPro" id="IPR036388">
    <property type="entry name" value="WH-like_DNA-bd_sf"/>
</dbReference>
<evidence type="ECO:0000256" key="3">
    <source>
        <dbReference type="ARBA" id="ARBA00022553"/>
    </source>
</evidence>
<dbReference type="AlphaFoldDB" id="Q9RP07"/>
<evidence type="ECO:0000256" key="5">
    <source>
        <dbReference type="ARBA" id="ARBA00023015"/>
    </source>
</evidence>
<accession>Q9RP07</accession>
<dbReference type="EMBL" id="AF176227">
    <property type="protein sequence ID" value="AAD55071.1"/>
    <property type="molecule type" value="Genomic_DNA"/>
</dbReference>
<dbReference type="GO" id="GO:0000976">
    <property type="term" value="F:transcription cis-regulatory region binding"/>
    <property type="evidence" value="ECO:0007669"/>
    <property type="project" value="TreeGrafter"/>
</dbReference>
<reference evidence="14" key="1">
    <citation type="submission" date="1999-08" db="EMBL/GenBank/DDBJ databases">
        <title>Rhizobium etli carries vir gene homologs on a self transmissible plasmid.</title>
        <authorList>
            <person name="Bittinger M.A."/>
            <person name="Gross J."/>
            <person name="Widom J."/>
            <person name="Clardy J."/>
            <person name="Handelsman J."/>
        </authorList>
    </citation>
    <scope>NUCLEOTIDE SEQUENCE</scope>
    <source>
        <strain evidence="14">CE3</strain>
        <plasmid evidence="14">pa</plasmid>
    </source>
</reference>
<evidence type="ECO:0000313" key="14">
    <source>
        <dbReference type="EMBL" id="AAD55071.1"/>
    </source>
</evidence>
<keyword evidence="4" id="KW-0902">Two-component regulatory system</keyword>
<dbReference type="CDD" id="cd17594">
    <property type="entry name" value="REC_OmpR_VirG"/>
    <property type="match status" value="1"/>
</dbReference>
<dbReference type="CDD" id="cd00383">
    <property type="entry name" value="trans_reg_C"/>
    <property type="match status" value="1"/>
</dbReference>
<evidence type="ECO:0000256" key="2">
    <source>
        <dbReference type="ARBA" id="ARBA00022490"/>
    </source>
</evidence>
<keyword evidence="8" id="KW-0804">Transcription</keyword>
<evidence type="ECO:0000256" key="4">
    <source>
        <dbReference type="ARBA" id="ARBA00023012"/>
    </source>
</evidence>
<protein>
    <recommendedName>
        <fullName evidence="9">Regulatory protein VirG</fullName>
    </recommendedName>
</protein>
<dbReference type="SMART" id="SM00448">
    <property type="entry name" value="REC"/>
    <property type="match status" value="1"/>
</dbReference>
<proteinExistence type="predicted"/>
<dbReference type="Gene3D" id="1.10.10.10">
    <property type="entry name" value="Winged helix-like DNA-binding domain superfamily/Winged helix DNA-binding domain"/>
    <property type="match status" value="1"/>
</dbReference>
<dbReference type="PROSITE" id="PS51755">
    <property type="entry name" value="OMPR_PHOB"/>
    <property type="match status" value="1"/>
</dbReference>
<dbReference type="GO" id="GO:0000156">
    <property type="term" value="F:phosphorelay response regulator activity"/>
    <property type="evidence" value="ECO:0007669"/>
    <property type="project" value="TreeGrafter"/>
</dbReference>
<dbReference type="Pfam" id="PF00486">
    <property type="entry name" value="Trans_reg_C"/>
    <property type="match status" value="1"/>
</dbReference>
<dbReference type="InterPro" id="IPR039420">
    <property type="entry name" value="WalR-like"/>
</dbReference>
<dbReference type="SUPFAM" id="SSF46894">
    <property type="entry name" value="C-terminal effector domain of the bipartite response regulators"/>
    <property type="match status" value="1"/>
</dbReference>
<name>Q9RP07_RHIET</name>
<evidence type="ECO:0000259" key="12">
    <source>
        <dbReference type="PROSITE" id="PS50110"/>
    </source>
</evidence>
<evidence type="ECO:0000256" key="9">
    <source>
        <dbReference type="ARBA" id="ARBA00067337"/>
    </source>
</evidence>
<evidence type="ECO:0000256" key="11">
    <source>
        <dbReference type="PROSITE-ProRule" id="PRU01091"/>
    </source>
</evidence>
<dbReference type="PROSITE" id="PS50110">
    <property type="entry name" value="RESPONSE_REGULATORY"/>
    <property type="match status" value="1"/>
</dbReference>
<dbReference type="SUPFAM" id="SSF52172">
    <property type="entry name" value="CheY-like"/>
    <property type="match status" value="1"/>
</dbReference>
<dbReference type="InterPro" id="IPR016032">
    <property type="entry name" value="Sig_transdc_resp-reg_C-effctor"/>
</dbReference>